<comment type="caution">
    <text evidence="2">Lacks conserved residue(s) required for the propagation of feature annotation.</text>
</comment>
<comment type="subunit">
    <text evidence="2">Forms a heterodimer with MurT.</text>
</comment>
<accession>A0A433JS05</accession>
<comment type="catalytic activity">
    <reaction evidence="2">
        <text>L-glutamine + H2O = L-glutamate + NH4(+)</text>
        <dbReference type="Rhea" id="RHEA:15889"/>
        <dbReference type="ChEBI" id="CHEBI:15377"/>
        <dbReference type="ChEBI" id="CHEBI:28938"/>
        <dbReference type="ChEBI" id="CHEBI:29985"/>
        <dbReference type="ChEBI" id="CHEBI:58359"/>
        <dbReference type="EC" id="3.5.1.2"/>
    </reaction>
</comment>
<comment type="caution">
    <text evidence="4">The sequence shown here is derived from an EMBL/GenBank/DDBJ whole genome shotgun (WGS) entry which is preliminary data.</text>
</comment>
<evidence type="ECO:0000256" key="2">
    <source>
        <dbReference type="HAMAP-Rule" id="MF_02213"/>
    </source>
</evidence>
<proteinExistence type="inferred from homology"/>
<dbReference type="PROSITE" id="PS51274">
    <property type="entry name" value="GATASE_COBBQ"/>
    <property type="match status" value="1"/>
</dbReference>
<organism evidence="4 5">
    <name type="scientific">Labedella endophytica</name>
    <dbReference type="NCBI Taxonomy" id="1523160"/>
    <lineage>
        <taxon>Bacteria</taxon>
        <taxon>Bacillati</taxon>
        <taxon>Actinomycetota</taxon>
        <taxon>Actinomycetes</taxon>
        <taxon>Micrococcales</taxon>
        <taxon>Microbacteriaceae</taxon>
        <taxon>Labedella</taxon>
    </lineage>
</organism>
<dbReference type="Gene3D" id="3.40.50.880">
    <property type="match status" value="1"/>
</dbReference>
<dbReference type="InterPro" id="IPR029062">
    <property type="entry name" value="Class_I_gatase-like"/>
</dbReference>
<dbReference type="GO" id="GO:0008360">
    <property type="term" value="P:regulation of cell shape"/>
    <property type="evidence" value="ECO:0007669"/>
    <property type="project" value="UniProtKB-KW"/>
</dbReference>
<dbReference type="HAMAP" id="MF_02213">
    <property type="entry name" value="Lipid_II_synth_GatD"/>
    <property type="match status" value="1"/>
</dbReference>
<evidence type="ECO:0000313" key="5">
    <source>
        <dbReference type="Proteomes" id="UP000274909"/>
    </source>
</evidence>
<dbReference type="RefSeq" id="WP_127047553.1">
    <property type="nucleotide sequence ID" value="NZ_RZGZ01000002.1"/>
</dbReference>
<dbReference type="OrthoDB" id="9782045at2"/>
<dbReference type="GO" id="GO:0140282">
    <property type="term" value="F:carbon-nitrogen ligase activity on lipid II"/>
    <property type="evidence" value="ECO:0007669"/>
    <property type="project" value="UniProtKB-UniRule"/>
</dbReference>
<gene>
    <name evidence="2" type="primary">gatD</name>
    <name evidence="4" type="ORF">ELQ94_04205</name>
</gene>
<dbReference type="UniPathway" id="UPA00219"/>
<dbReference type="EMBL" id="RZGZ01000002">
    <property type="protein sequence ID" value="RUR00769.1"/>
    <property type="molecule type" value="Genomic_DNA"/>
</dbReference>
<dbReference type="GO" id="GO:0009252">
    <property type="term" value="P:peptidoglycan biosynthetic process"/>
    <property type="evidence" value="ECO:0007669"/>
    <property type="project" value="UniProtKB-UniRule"/>
</dbReference>
<dbReference type="InterPro" id="IPR043702">
    <property type="entry name" value="Lipid_II_synth_GatD"/>
</dbReference>
<dbReference type="AlphaFoldDB" id="A0A433JS05"/>
<name>A0A433JS05_9MICO</name>
<keyword evidence="1 2" id="KW-0315">Glutamine amidotransferase</keyword>
<comment type="similarity">
    <text evidence="2">Belongs to the CobB/CobQ family. GatD subfamily.</text>
</comment>
<feature type="binding site" evidence="2">
    <location>
        <position position="132"/>
    </location>
    <ligand>
        <name>substrate</name>
    </ligand>
</feature>
<dbReference type="GO" id="GO:0071555">
    <property type="term" value="P:cell wall organization"/>
    <property type="evidence" value="ECO:0007669"/>
    <property type="project" value="UniProtKB-KW"/>
</dbReference>
<keyword evidence="5" id="KW-1185">Reference proteome</keyword>
<keyword evidence="2" id="KW-0961">Cell wall biogenesis/degradation</keyword>
<evidence type="ECO:0000259" key="3">
    <source>
        <dbReference type="Pfam" id="PF07685"/>
    </source>
</evidence>
<keyword evidence="2" id="KW-0573">Peptidoglycan synthesis</keyword>
<comment type="pathway">
    <text evidence="2">Cell wall biogenesis; peptidoglycan biosynthesis.</text>
</comment>
<feature type="domain" description="CobB/CobQ-like glutamine amidotransferase" evidence="3">
    <location>
        <begin position="32"/>
        <end position="192"/>
    </location>
</feature>
<dbReference type="EC" id="3.5.1.2" evidence="2"/>
<keyword evidence="2" id="KW-0378">Hydrolase</keyword>
<dbReference type="Pfam" id="PF07685">
    <property type="entry name" value="GATase_3"/>
    <property type="match status" value="1"/>
</dbReference>
<keyword evidence="2" id="KW-0133">Cell shape</keyword>
<keyword evidence="2" id="KW-0436">Ligase</keyword>
<dbReference type="SUPFAM" id="SSF52317">
    <property type="entry name" value="Class I glutamine amidotransferase-like"/>
    <property type="match status" value="1"/>
</dbReference>
<evidence type="ECO:0000256" key="1">
    <source>
        <dbReference type="ARBA" id="ARBA00022962"/>
    </source>
</evidence>
<comment type="function">
    <text evidence="2">The lipid II isoglutaminyl synthase complex catalyzes the formation of alpha-D-isoglutamine in the cell wall lipid II stem peptide. The GatD subunit catalyzes the hydrolysis of glutamine to glutamate and ammonia. The resulting ammonia molecule is channeled to the active site of MurT.</text>
</comment>
<dbReference type="GO" id="GO:0004359">
    <property type="term" value="F:glutaminase activity"/>
    <property type="evidence" value="ECO:0007669"/>
    <property type="project" value="UniProtKB-UniRule"/>
</dbReference>
<dbReference type="InterPro" id="IPR011698">
    <property type="entry name" value="GATase_3"/>
</dbReference>
<sequence length="250" mass="26039">MSVADETVVILQLFPAELGVTGDSGNVLALATRLERAGGTATVLHHRIGDALPAERPDIVVIGNGPLSAVRSVIGDLRRIAPELTEWVAAGIPLLAVGAGMEALGERIVAPDGETIDGIGVFPVTTDRAGARHAGYLVVESSVGRIVGFEDHRTVTTRRDGAAPFGQVTSGVTGTAGFEDGVRVSNAIGTRVQGPVLPLNPVLTDFLIARALERRGLDWSATPAHAELDRLAEEARGVILANIDHAFSTI</sequence>
<dbReference type="Proteomes" id="UP000274909">
    <property type="component" value="Unassembled WGS sequence"/>
</dbReference>
<evidence type="ECO:0000313" key="4">
    <source>
        <dbReference type="EMBL" id="RUR00769.1"/>
    </source>
</evidence>
<comment type="catalytic activity">
    <reaction evidence="2">
        <text>beta-D-GlcNAc-(1-&gt;4)-Mur2Ac(oyl-L-Ala-gamma-D-Glu-L-Lys-D-Ala-D-Ala)-di-trans,octa-cis-undecaprenyl diphosphate + L-glutamine + ATP + H2O = beta-D-GlcNAc-(1-&gt;4)-Mur2Ac(oyl-L-Ala-D-isoglutaminyl-L-Lys-D-Ala-D-Ala)-di-trans,octa-cis-undecaprenyl diphosphate + L-glutamate + ADP + phosphate + H(+)</text>
        <dbReference type="Rhea" id="RHEA:57928"/>
        <dbReference type="ChEBI" id="CHEBI:15377"/>
        <dbReference type="ChEBI" id="CHEBI:15378"/>
        <dbReference type="ChEBI" id="CHEBI:29985"/>
        <dbReference type="ChEBI" id="CHEBI:30616"/>
        <dbReference type="ChEBI" id="CHEBI:43474"/>
        <dbReference type="ChEBI" id="CHEBI:58359"/>
        <dbReference type="ChEBI" id="CHEBI:60033"/>
        <dbReference type="ChEBI" id="CHEBI:62233"/>
        <dbReference type="ChEBI" id="CHEBI:456216"/>
        <dbReference type="EC" id="6.3.5.13"/>
    </reaction>
</comment>
<protein>
    <recommendedName>
        <fullName evidence="2">Lipid II isoglutaminyl synthase (glutamine-hydrolyzing) subunit GatD</fullName>
        <ecNumber evidence="2">6.3.5.13</ecNumber>
    </recommendedName>
    <alternativeName>
        <fullName evidence="2">Lipid II isoglutaminyl synthase glutaminase subunit</fullName>
        <ecNumber evidence="2">3.5.1.2</ecNumber>
    </alternativeName>
</protein>
<reference evidence="4 5" key="1">
    <citation type="submission" date="2018-12" db="EMBL/GenBank/DDBJ databases">
        <authorList>
            <person name="Li F."/>
        </authorList>
    </citation>
    <scope>NUCLEOTIDE SEQUENCE [LARGE SCALE GENOMIC DNA]</scope>
    <source>
        <strain evidence="4 5">EGI 6500705</strain>
    </source>
</reference>
<dbReference type="EC" id="6.3.5.13" evidence="2"/>